<name>A0A918GYQ6_9ACTN</name>
<keyword evidence="2" id="KW-1185">Reference proteome</keyword>
<reference evidence="1" key="1">
    <citation type="journal article" date="2014" name="Int. J. Syst. Evol. Microbiol.">
        <title>Complete genome sequence of Corynebacterium casei LMG S-19264T (=DSM 44701T), isolated from a smear-ripened cheese.</title>
        <authorList>
            <consortium name="US DOE Joint Genome Institute (JGI-PGF)"/>
            <person name="Walter F."/>
            <person name="Albersmeier A."/>
            <person name="Kalinowski J."/>
            <person name="Ruckert C."/>
        </authorList>
    </citation>
    <scope>NUCLEOTIDE SEQUENCE</scope>
    <source>
        <strain evidence="1">JCM 3172</strain>
    </source>
</reference>
<sequence length="51" mass="5730">MSLGWLKVFRRGRIQACGGWFRGRVVVAGVQPQARVSLTQGDEWFACGYVE</sequence>
<dbReference type="Proteomes" id="UP000619486">
    <property type="component" value="Unassembled WGS sequence"/>
</dbReference>
<evidence type="ECO:0000313" key="2">
    <source>
        <dbReference type="Proteomes" id="UP000619486"/>
    </source>
</evidence>
<comment type="caution">
    <text evidence="1">The sequence shown here is derived from an EMBL/GenBank/DDBJ whole genome shotgun (WGS) entry which is preliminary data.</text>
</comment>
<proteinExistence type="predicted"/>
<organism evidence="1 2">
    <name type="scientific">Streptomyces purpureus</name>
    <dbReference type="NCBI Taxonomy" id="1951"/>
    <lineage>
        <taxon>Bacteria</taxon>
        <taxon>Bacillati</taxon>
        <taxon>Actinomycetota</taxon>
        <taxon>Actinomycetes</taxon>
        <taxon>Kitasatosporales</taxon>
        <taxon>Streptomycetaceae</taxon>
        <taxon>Streptomyces</taxon>
    </lineage>
</organism>
<dbReference type="AlphaFoldDB" id="A0A918GYQ6"/>
<evidence type="ECO:0000313" key="1">
    <source>
        <dbReference type="EMBL" id="GGT18017.1"/>
    </source>
</evidence>
<gene>
    <name evidence="1" type="ORF">GCM10014713_08510</name>
</gene>
<reference evidence="1" key="2">
    <citation type="submission" date="2020-09" db="EMBL/GenBank/DDBJ databases">
        <authorList>
            <person name="Sun Q."/>
            <person name="Ohkuma M."/>
        </authorList>
    </citation>
    <scope>NUCLEOTIDE SEQUENCE</scope>
    <source>
        <strain evidence="1">JCM 3172</strain>
    </source>
</reference>
<protein>
    <submittedName>
        <fullName evidence="1">Uncharacterized protein</fullName>
    </submittedName>
</protein>
<dbReference type="EMBL" id="BMQQ01000002">
    <property type="protein sequence ID" value="GGT18017.1"/>
    <property type="molecule type" value="Genomic_DNA"/>
</dbReference>
<accession>A0A918GYQ6</accession>